<organism evidence="3 4">
    <name type="scientific">Cellulomonas pakistanensis</name>
    <dbReference type="NCBI Taxonomy" id="992287"/>
    <lineage>
        <taxon>Bacteria</taxon>
        <taxon>Bacillati</taxon>
        <taxon>Actinomycetota</taxon>
        <taxon>Actinomycetes</taxon>
        <taxon>Micrococcales</taxon>
        <taxon>Cellulomonadaceae</taxon>
        <taxon>Cellulomonas</taxon>
    </lineage>
</organism>
<feature type="transmembrane region" description="Helical" evidence="2">
    <location>
        <begin position="122"/>
        <end position="143"/>
    </location>
</feature>
<feature type="compositionally biased region" description="Basic and acidic residues" evidence="1">
    <location>
        <begin position="1"/>
        <end position="16"/>
    </location>
</feature>
<comment type="caution">
    <text evidence="3">The sequence shown here is derived from an EMBL/GenBank/DDBJ whole genome shotgun (WGS) entry which is preliminary data.</text>
</comment>
<evidence type="ECO:0000256" key="1">
    <source>
        <dbReference type="SAM" id="MobiDB-lite"/>
    </source>
</evidence>
<evidence type="ECO:0008006" key="5">
    <source>
        <dbReference type="Google" id="ProtNLM"/>
    </source>
</evidence>
<accession>A0A919PDQ9</accession>
<feature type="region of interest" description="Disordered" evidence="1">
    <location>
        <begin position="1"/>
        <end position="59"/>
    </location>
</feature>
<dbReference type="EMBL" id="BONO01000018">
    <property type="protein sequence ID" value="GIG37024.1"/>
    <property type="molecule type" value="Genomic_DNA"/>
</dbReference>
<dbReference type="RefSeq" id="WP_239068742.1">
    <property type="nucleotide sequence ID" value="NZ_BONO01000018.1"/>
</dbReference>
<evidence type="ECO:0000313" key="4">
    <source>
        <dbReference type="Proteomes" id="UP000642125"/>
    </source>
</evidence>
<feature type="compositionally biased region" description="Low complexity" evidence="1">
    <location>
        <begin position="17"/>
        <end position="30"/>
    </location>
</feature>
<keyword evidence="4" id="KW-1185">Reference proteome</keyword>
<feature type="transmembrane region" description="Helical" evidence="2">
    <location>
        <begin position="74"/>
        <end position="96"/>
    </location>
</feature>
<keyword evidence="2" id="KW-1133">Transmembrane helix</keyword>
<dbReference type="Proteomes" id="UP000642125">
    <property type="component" value="Unassembled WGS sequence"/>
</dbReference>
<evidence type="ECO:0000313" key="3">
    <source>
        <dbReference type="EMBL" id="GIG37024.1"/>
    </source>
</evidence>
<dbReference type="AlphaFoldDB" id="A0A919PDQ9"/>
<keyword evidence="2" id="KW-0472">Membrane</keyword>
<name>A0A919PDQ9_9CELL</name>
<protein>
    <recommendedName>
        <fullName evidence="5">Histidine kinase</fullName>
    </recommendedName>
</protein>
<reference evidence="3" key="1">
    <citation type="submission" date="2021-01" db="EMBL/GenBank/DDBJ databases">
        <title>Whole genome shotgun sequence of Cellulomonas pakistanensis NBRC 110800.</title>
        <authorList>
            <person name="Komaki H."/>
            <person name="Tamura T."/>
        </authorList>
    </citation>
    <scope>NUCLEOTIDE SEQUENCE</scope>
    <source>
        <strain evidence="3">NBRC 110800</strain>
    </source>
</reference>
<evidence type="ECO:0000256" key="2">
    <source>
        <dbReference type="SAM" id="Phobius"/>
    </source>
</evidence>
<gene>
    <name evidence="3" type="ORF">Cpa01nite_24050</name>
</gene>
<proteinExistence type="predicted"/>
<sequence>MADTTEPGRPDDERGADAPAPDGRAAAPQDAAREVPDAPAVPAAPDAPAERPVPDEATLASVAEPARVRRAPKIGAFITAGVLLGGLVGLVAALLASPSSGLAGSDPQAFISVLGGQGGARAISALIGAVVGGFAGAGAALLADRRSRR</sequence>
<keyword evidence="2" id="KW-0812">Transmembrane</keyword>
<feature type="compositionally biased region" description="Low complexity" evidence="1">
    <location>
        <begin position="37"/>
        <end position="47"/>
    </location>
</feature>